<keyword evidence="3" id="KW-0732">Signal</keyword>
<dbReference type="PANTHER" id="PTHR30061:SF50">
    <property type="entry name" value="MALTOSE_MALTODEXTRIN-BINDING PERIPLASMIC PROTEIN"/>
    <property type="match status" value="1"/>
</dbReference>
<dbReference type="RefSeq" id="WP_216440749.1">
    <property type="nucleotide sequence ID" value="NZ_JAHLQF010000004.1"/>
</dbReference>
<keyword evidence="5" id="KW-1185">Reference proteome</keyword>
<organism evidence="4 5">
    <name type="scientific">Clostridium mobile</name>
    <dbReference type="NCBI Taxonomy" id="2841512"/>
    <lineage>
        <taxon>Bacteria</taxon>
        <taxon>Bacillati</taxon>
        <taxon>Bacillota</taxon>
        <taxon>Clostridia</taxon>
        <taxon>Eubacteriales</taxon>
        <taxon>Clostridiaceae</taxon>
        <taxon>Clostridium</taxon>
    </lineage>
</organism>
<gene>
    <name evidence="4" type="ORF">KQI86_17755</name>
</gene>
<evidence type="ECO:0000256" key="3">
    <source>
        <dbReference type="ARBA" id="ARBA00022729"/>
    </source>
</evidence>
<comment type="caution">
    <text evidence="4">The sequence shown here is derived from an EMBL/GenBank/DDBJ whole genome shotgun (WGS) entry which is preliminary data.</text>
</comment>
<evidence type="ECO:0000256" key="2">
    <source>
        <dbReference type="ARBA" id="ARBA00022448"/>
    </source>
</evidence>
<evidence type="ECO:0000256" key="1">
    <source>
        <dbReference type="ARBA" id="ARBA00008520"/>
    </source>
</evidence>
<comment type="similarity">
    <text evidence="1">Belongs to the bacterial solute-binding protein 1 family.</text>
</comment>
<proteinExistence type="inferred from homology"/>
<evidence type="ECO:0000313" key="4">
    <source>
        <dbReference type="EMBL" id="MBU5486166.1"/>
    </source>
</evidence>
<dbReference type="PANTHER" id="PTHR30061">
    <property type="entry name" value="MALTOSE-BINDING PERIPLASMIC PROTEIN"/>
    <property type="match status" value="1"/>
</dbReference>
<reference evidence="4 5" key="1">
    <citation type="submission" date="2021-06" db="EMBL/GenBank/DDBJ databases">
        <authorList>
            <person name="Sun Q."/>
            <person name="Li D."/>
        </authorList>
    </citation>
    <scope>NUCLEOTIDE SEQUENCE [LARGE SCALE GENOMIC DNA]</scope>
    <source>
        <strain evidence="4 5">MSJ-11</strain>
    </source>
</reference>
<accession>A0ABS6ELQ3</accession>
<dbReference type="PROSITE" id="PS51257">
    <property type="entry name" value="PROKAR_LIPOPROTEIN"/>
    <property type="match status" value="1"/>
</dbReference>
<dbReference type="EMBL" id="JAHLQF010000004">
    <property type="protein sequence ID" value="MBU5486166.1"/>
    <property type="molecule type" value="Genomic_DNA"/>
</dbReference>
<dbReference type="InterPro" id="IPR006059">
    <property type="entry name" value="SBP"/>
</dbReference>
<keyword evidence="2" id="KW-0813">Transport</keyword>
<dbReference type="Pfam" id="PF13416">
    <property type="entry name" value="SBP_bac_8"/>
    <property type="match status" value="1"/>
</dbReference>
<sequence>MNNKNLTKYLIIILMFNLLFVSCDNKEPTNGFNKRLKGQVNIVVHKDRENYIKKFSQEFTKYFPNVTFNIRVEENIYDNFDKLLNEKGKNKSNIIVVENKYVPYILKENQDELFDISSILALYKDNYNKEDIKKVSVNNSIYGLPLDRKPYYMIYRKEIFEKSKINIEDIRTWEDFINKCRIINKKNKNNYKFIWEENENELYSLLLSQLAGSGYYLEENSNLSYSDILKVRNTIETFKKEDILTRNNLIDEIRSGKLAASIVNINHINKIMKEVPEMSGKWVVTKVPSFEIGGNREISLDGYSAFVPKETNNKELVLTFMEFMMANERLQQELLFNEGVFPVNTSTHKSKDLNRTVEYYNDIRLWLMAVNTEKLLMGK</sequence>
<evidence type="ECO:0000313" key="5">
    <source>
        <dbReference type="Proteomes" id="UP000726170"/>
    </source>
</evidence>
<dbReference type="Proteomes" id="UP000726170">
    <property type="component" value="Unassembled WGS sequence"/>
</dbReference>
<name>A0ABS6ELQ3_9CLOT</name>
<protein>
    <submittedName>
        <fullName evidence="4">ABC transporter substrate-binding protein</fullName>
    </submittedName>
</protein>